<keyword evidence="8" id="KW-1185">Reference proteome</keyword>
<dbReference type="GO" id="GO:0003677">
    <property type="term" value="F:DNA binding"/>
    <property type="evidence" value="ECO:0007669"/>
    <property type="project" value="UniProtKB-KW"/>
</dbReference>
<gene>
    <name evidence="7" type="ORF">Bca52824_095373</name>
</gene>
<reference evidence="7 8" key="1">
    <citation type="submission" date="2020-02" db="EMBL/GenBank/DDBJ databases">
        <authorList>
            <person name="Ma Q."/>
            <person name="Huang Y."/>
            <person name="Song X."/>
            <person name="Pei D."/>
        </authorList>
    </citation>
    <scope>NUCLEOTIDE SEQUENCE [LARGE SCALE GENOMIC DNA]</scope>
    <source>
        <strain evidence="7">Sxm20200214</strain>
        <tissue evidence="7">Leaf</tissue>
    </source>
</reference>
<dbReference type="OrthoDB" id="644067at2759"/>
<accession>A0A8X7P262</accession>
<keyword evidence="4" id="KW-0539">Nucleus</keyword>
<feature type="region of interest" description="Disordered" evidence="5">
    <location>
        <begin position="1"/>
        <end position="20"/>
    </location>
</feature>
<dbReference type="Gene3D" id="1.20.5.170">
    <property type="match status" value="1"/>
</dbReference>
<protein>
    <recommendedName>
        <fullName evidence="6">BZIP domain-containing protein</fullName>
    </recommendedName>
</protein>
<dbReference type="InterPro" id="IPR004827">
    <property type="entry name" value="bZIP"/>
</dbReference>
<evidence type="ECO:0000259" key="6">
    <source>
        <dbReference type="Pfam" id="PF00170"/>
    </source>
</evidence>
<evidence type="ECO:0000256" key="1">
    <source>
        <dbReference type="ARBA" id="ARBA00004123"/>
    </source>
</evidence>
<dbReference type="EMBL" id="JAAMPC010000358">
    <property type="protein sequence ID" value="KAG2242778.1"/>
    <property type="molecule type" value="Genomic_DNA"/>
</dbReference>
<dbReference type="Proteomes" id="UP000886595">
    <property type="component" value="Unassembled WGS sequence"/>
</dbReference>
<proteinExistence type="predicted"/>
<evidence type="ECO:0000256" key="4">
    <source>
        <dbReference type="ARBA" id="ARBA00023242"/>
    </source>
</evidence>
<keyword evidence="2" id="KW-0597">Phosphoprotein</keyword>
<dbReference type="Pfam" id="PF00170">
    <property type="entry name" value="bZIP_1"/>
    <property type="match status" value="1"/>
</dbReference>
<name>A0A8X7P262_BRACI</name>
<dbReference type="InterPro" id="IPR043452">
    <property type="entry name" value="BZIP46-like"/>
</dbReference>
<dbReference type="GO" id="GO:0003700">
    <property type="term" value="F:DNA-binding transcription factor activity"/>
    <property type="evidence" value="ECO:0007669"/>
    <property type="project" value="InterPro"/>
</dbReference>
<dbReference type="PANTHER" id="PTHR22952:SF419">
    <property type="entry name" value="BZIP DOMAIN-CONTAINING PROTEIN"/>
    <property type="match status" value="1"/>
</dbReference>
<comment type="subcellular location">
    <subcellularLocation>
        <location evidence="1">Nucleus</location>
    </subcellularLocation>
</comment>
<organism evidence="7 8">
    <name type="scientific">Brassica carinata</name>
    <name type="common">Ethiopian mustard</name>
    <name type="synonym">Abyssinian cabbage</name>
    <dbReference type="NCBI Taxonomy" id="52824"/>
    <lineage>
        <taxon>Eukaryota</taxon>
        <taxon>Viridiplantae</taxon>
        <taxon>Streptophyta</taxon>
        <taxon>Embryophyta</taxon>
        <taxon>Tracheophyta</taxon>
        <taxon>Spermatophyta</taxon>
        <taxon>Magnoliopsida</taxon>
        <taxon>eudicotyledons</taxon>
        <taxon>Gunneridae</taxon>
        <taxon>Pentapetalae</taxon>
        <taxon>rosids</taxon>
        <taxon>malvids</taxon>
        <taxon>Brassicales</taxon>
        <taxon>Brassicaceae</taxon>
        <taxon>Brassiceae</taxon>
        <taxon>Brassica</taxon>
    </lineage>
</organism>
<evidence type="ECO:0000256" key="3">
    <source>
        <dbReference type="ARBA" id="ARBA00023125"/>
    </source>
</evidence>
<dbReference type="GO" id="GO:0005634">
    <property type="term" value="C:nucleus"/>
    <property type="evidence" value="ECO:0007669"/>
    <property type="project" value="UniProtKB-SubCell"/>
</dbReference>
<comment type="caution">
    <text evidence="7">The sequence shown here is derived from an EMBL/GenBank/DDBJ whole genome shotgun (WGS) entry which is preliminary data.</text>
</comment>
<evidence type="ECO:0000313" key="7">
    <source>
        <dbReference type="EMBL" id="KAG2242778.1"/>
    </source>
</evidence>
<keyword evidence="3" id="KW-0238">DNA-binding</keyword>
<feature type="compositionally biased region" description="Basic and acidic residues" evidence="5">
    <location>
        <begin position="48"/>
        <end position="57"/>
    </location>
</feature>
<evidence type="ECO:0000313" key="8">
    <source>
        <dbReference type="Proteomes" id="UP000886595"/>
    </source>
</evidence>
<evidence type="ECO:0000256" key="2">
    <source>
        <dbReference type="ARBA" id="ARBA00022553"/>
    </source>
</evidence>
<dbReference type="GO" id="GO:0045893">
    <property type="term" value="P:positive regulation of DNA-templated transcription"/>
    <property type="evidence" value="ECO:0007669"/>
    <property type="project" value="InterPro"/>
</dbReference>
<dbReference type="PANTHER" id="PTHR22952">
    <property type="entry name" value="CAMP-RESPONSE ELEMENT BINDING PROTEIN-RELATED"/>
    <property type="match status" value="1"/>
</dbReference>
<sequence length="67" mass="7866">MIKNRESASRSRARKQQAYTQELEIKVSSLEEENQKLRRLVEVEKILPSEPPPEPKWKLRRTGSASF</sequence>
<feature type="region of interest" description="Disordered" evidence="5">
    <location>
        <begin position="48"/>
        <end position="67"/>
    </location>
</feature>
<dbReference type="SUPFAM" id="SSF57959">
    <property type="entry name" value="Leucine zipper domain"/>
    <property type="match status" value="1"/>
</dbReference>
<dbReference type="InterPro" id="IPR046347">
    <property type="entry name" value="bZIP_sf"/>
</dbReference>
<feature type="domain" description="BZIP" evidence="6">
    <location>
        <begin position="1"/>
        <end position="40"/>
    </location>
</feature>
<evidence type="ECO:0000256" key="5">
    <source>
        <dbReference type="SAM" id="MobiDB-lite"/>
    </source>
</evidence>
<dbReference type="AlphaFoldDB" id="A0A8X7P262"/>